<dbReference type="InterPro" id="IPR027417">
    <property type="entry name" value="P-loop_NTPase"/>
</dbReference>
<evidence type="ECO:0000259" key="11">
    <source>
        <dbReference type="Pfam" id="PF17946"/>
    </source>
</evidence>
<evidence type="ECO:0000256" key="1">
    <source>
        <dbReference type="ARBA" id="ARBA00022722"/>
    </source>
</evidence>
<dbReference type="EMBL" id="BMNI01000005">
    <property type="protein sequence ID" value="GGO90375.1"/>
    <property type="molecule type" value="Genomic_DNA"/>
</dbReference>
<dbReference type="InterPro" id="IPR041500">
    <property type="entry name" value="RecC_C"/>
</dbReference>
<dbReference type="Gene3D" id="3.40.50.10930">
    <property type="match status" value="1"/>
</dbReference>
<keyword evidence="1 10" id="KW-0540">Nuclease</keyword>
<dbReference type="InterPro" id="IPR006697">
    <property type="entry name" value="RecC"/>
</dbReference>
<dbReference type="Gene3D" id="1.10.10.160">
    <property type="match status" value="1"/>
</dbReference>
<comment type="subunit">
    <text evidence="10">Heterotrimer of RecB, RecC and RecD. All subunits contribute to DNA-binding.</text>
</comment>
<comment type="caution">
    <text evidence="12">The sequence shown here is derived from an EMBL/GenBank/DDBJ whole genome shotgun (WGS) entry which is preliminary data.</text>
</comment>
<keyword evidence="3 10" id="KW-0227">DNA damage</keyword>
<dbReference type="InterPro" id="IPR013986">
    <property type="entry name" value="DExx_box_DNA_helicase_dom_sf"/>
</dbReference>
<sequence length="1142" mass="123340">MTLYLHRAERTDLLADGLADLLGGSPLADPFARELVVVPARGVERWLTQRLAHRLGTGERGGDGVCAGVDFASPRSLVSMLLGRERDDVWDPDRVVWPLLEVIDEAAGEPWCRVLADHLGLSGPPDDLRRNRRYAVARRLAGLFSAYAVQRPQLVAAWRAGLDEDGLGGALAEDLRWQPELWRRLCARIGGPAPDERHARIVAALREGDGDRPGRPLDLPPRLSLFGHTRIPSTERDLLAALAVHRDVHLWLPQASAAAWERLAPAVSAGPVPRDSDESALLVEHPLLASLGRDARELQRTLAVVAPVETAPLVATSSPADSVLGWLQHDLRHDTVPDEALRAARTRDPEDRSVQVHACHGAARQVDVLREVLVGLLADDPTLEPRDILVMCPDVEAYAPLIAAAFGMASVAALPAPSGKADAADGEGHPGHRLRVRLADRALSSTNPLLGLAATLVELAGGRLTATEVLDLAGAAPVRNRFGFDDDEIDRIRGWIAESGVRWGFDAGHRGRYGLDLGANTWAAGLDRVLLGVAVAGDEHRHLGAVLPLDDIGSGDVDLAGRFTELLDRVHAFTARAEAARGVDEWARVLRDGVNALARAEEPWQQAEFEREIGRLDDGSVATSLGLADVRTLLKQRLGGRPTRASFRTGTLTVCTMVPMRSVPHRVVALLGLDDGVFPRQTIADGDDVLARRPVTGERDVRAEDRQLLLDAILAARETLVVTYTGAGEHTGSPRPPAVPLGELLEAVALTTVDSVEDIHVHHPLQPFDEKNLRPGALVPARPFSFDRAALVGAEASRGTREQVGVLCPDPLAGLVPAPAGEPLELALADLKAFFAHPVRGFLRDRLGLAAPLEADPLADAVPIELGPLERWAVGDRLVRDVLAGMSPGDGMTAELLRGLLPPGALGQRELTHVVKAVQPLVTQAMHLRQGTPRSVDVDVALRVQGRDVRLTGTVTDVFGPDIVTVTYSSLGPKQRFAAWLDLLALSVAHPDQMWRSHALGKQRSGAQRALAGPLDDRAEQWLTDVVDVWLRGQSEPLPIPPKTTLAYAEEAGRLRRGADAHPDERAAKAWATDPFSDHGIPGEDADAWHVRAFGAHAAYDVLTGAPRSDERWDDEERHRLGQYAWRLWGPLVTGAELVRSL</sequence>
<keyword evidence="6 10" id="KW-0269">Exonuclease</keyword>
<dbReference type="SUPFAM" id="SSF52540">
    <property type="entry name" value="P-loop containing nucleoside triphosphate hydrolases"/>
    <property type="match status" value="2"/>
</dbReference>
<keyword evidence="2 10" id="KW-0547">Nucleotide-binding</keyword>
<dbReference type="RefSeq" id="WP_188784070.1">
    <property type="nucleotide sequence ID" value="NZ_BMNI01000005.1"/>
</dbReference>
<name>A0ABQ2NAV5_9ACTN</name>
<dbReference type="NCBIfam" id="TIGR01450">
    <property type="entry name" value="recC"/>
    <property type="match status" value="1"/>
</dbReference>
<evidence type="ECO:0000256" key="7">
    <source>
        <dbReference type="ARBA" id="ARBA00022840"/>
    </source>
</evidence>
<protein>
    <recommendedName>
        <fullName evidence="10">RecBCD enzyme subunit RecC</fullName>
    </recommendedName>
    <alternativeName>
        <fullName evidence="10">Exonuclease V subunit RecC</fullName>
        <shortName evidence="10">ExoV subunit RecC</shortName>
    </alternativeName>
    <alternativeName>
        <fullName evidence="10">Helicase/nuclease RecBCD subunit RecC</fullName>
    </alternativeName>
</protein>
<dbReference type="Proteomes" id="UP000655410">
    <property type="component" value="Unassembled WGS sequence"/>
</dbReference>
<dbReference type="PIRSF" id="PIRSF000980">
    <property type="entry name" value="RecC"/>
    <property type="match status" value="1"/>
</dbReference>
<evidence type="ECO:0000256" key="8">
    <source>
        <dbReference type="ARBA" id="ARBA00023125"/>
    </source>
</evidence>
<dbReference type="SUPFAM" id="SSF52980">
    <property type="entry name" value="Restriction endonuclease-like"/>
    <property type="match status" value="1"/>
</dbReference>
<gene>
    <name evidence="10 12" type="primary">recC</name>
    <name evidence="12" type="ORF">GCM10011584_22000</name>
</gene>
<dbReference type="HAMAP" id="MF_01486">
    <property type="entry name" value="RecC"/>
    <property type="match status" value="1"/>
</dbReference>
<comment type="miscellaneous">
    <text evidence="10">In the RecBCD complex, RecB has a slow 3'-5' helicase, an exonuclease activity and loads RecA onto ssDNA, RecD has a fast 5'-3' helicase activity, while RecC stimulates the ATPase and processivity of the RecB helicase and contributes to recognition of the Chi site.</text>
</comment>
<dbReference type="InterPro" id="IPR011335">
    <property type="entry name" value="Restrct_endonuc-II-like"/>
</dbReference>
<keyword evidence="5 10" id="KW-0347">Helicase</keyword>
<reference evidence="13" key="1">
    <citation type="journal article" date="2019" name="Int. J. Syst. Evol. Microbiol.">
        <title>The Global Catalogue of Microorganisms (GCM) 10K type strain sequencing project: providing services to taxonomists for standard genome sequencing and annotation.</title>
        <authorList>
            <consortium name="The Broad Institute Genomics Platform"/>
            <consortium name="The Broad Institute Genome Sequencing Center for Infectious Disease"/>
            <person name="Wu L."/>
            <person name="Ma J."/>
        </authorList>
    </citation>
    <scope>NUCLEOTIDE SEQUENCE [LARGE SCALE GENOMIC DNA]</scope>
    <source>
        <strain evidence="13">CGMCC 4.7371</strain>
    </source>
</reference>
<keyword evidence="4 10" id="KW-0378">Hydrolase</keyword>
<dbReference type="Gene3D" id="3.40.50.300">
    <property type="entry name" value="P-loop containing nucleotide triphosphate hydrolases"/>
    <property type="match status" value="2"/>
</dbReference>
<dbReference type="Gene3D" id="1.10.10.990">
    <property type="match status" value="1"/>
</dbReference>
<keyword evidence="13" id="KW-1185">Reference proteome</keyword>
<keyword evidence="8 10" id="KW-0238">DNA-binding</keyword>
<proteinExistence type="inferred from homology"/>
<organism evidence="12 13">
    <name type="scientific">Nocardioides phosphati</name>
    <dbReference type="NCBI Taxonomy" id="1867775"/>
    <lineage>
        <taxon>Bacteria</taxon>
        <taxon>Bacillati</taxon>
        <taxon>Actinomycetota</taxon>
        <taxon>Actinomycetes</taxon>
        <taxon>Propionibacteriales</taxon>
        <taxon>Nocardioidaceae</taxon>
        <taxon>Nocardioides</taxon>
    </lineage>
</organism>
<evidence type="ECO:0000256" key="4">
    <source>
        <dbReference type="ARBA" id="ARBA00022801"/>
    </source>
</evidence>
<evidence type="ECO:0000313" key="13">
    <source>
        <dbReference type="Proteomes" id="UP000655410"/>
    </source>
</evidence>
<feature type="domain" description="RecC C-terminal" evidence="11">
    <location>
        <begin position="825"/>
        <end position="1051"/>
    </location>
</feature>
<evidence type="ECO:0000313" key="12">
    <source>
        <dbReference type="EMBL" id="GGO90375.1"/>
    </source>
</evidence>
<accession>A0ABQ2NAV5</accession>
<dbReference type="PANTHER" id="PTHR30591">
    <property type="entry name" value="RECBCD ENZYME SUBUNIT RECC"/>
    <property type="match status" value="1"/>
</dbReference>
<evidence type="ECO:0000256" key="5">
    <source>
        <dbReference type="ARBA" id="ARBA00022806"/>
    </source>
</evidence>
<evidence type="ECO:0000256" key="6">
    <source>
        <dbReference type="ARBA" id="ARBA00022839"/>
    </source>
</evidence>
<evidence type="ECO:0000256" key="10">
    <source>
        <dbReference type="HAMAP-Rule" id="MF_01486"/>
    </source>
</evidence>
<evidence type="ECO:0000256" key="3">
    <source>
        <dbReference type="ARBA" id="ARBA00022763"/>
    </source>
</evidence>
<evidence type="ECO:0000256" key="2">
    <source>
        <dbReference type="ARBA" id="ARBA00022741"/>
    </source>
</evidence>
<dbReference type="PANTHER" id="PTHR30591:SF1">
    <property type="entry name" value="RECBCD ENZYME SUBUNIT RECC"/>
    <property type="match status" value="1"/>
</dbReference>
<comment type="similarity">
    <text evidence="10">Belongs to the RecC family.</text>
</comment>
<dbReference type="Pfam" id="PF04257">
    <property type="entry name" value="Exonuc_V_gamma"/>
    <property type="match status" value="1"/>
</dbReference>
<keyword evidence="7 10" id="KW-0067">ATP-binding</keyword>
<evidence type="ECO:0000256" key="9">
    <source>
        <dbReference type="ARBA" id="ARBA00023204"/>
    </source>
</evidence>
<dbReference type="Pfam" id="PF17946">
    <property type="entry name" value="RecC_C"/>
    <property type="match status" value="1"/>
</dbReference>
<keyword evidence="9 10" id="KW-0234">DNA repair</keyword>
<comment type="function">
    <text evidence="10">A helicase/nuclease that prepares dsDNA breaks (DSB) for recombinational DNA repair. Binds to DSBs and unwinds DNA via a highly rapid and processive ATP-dependent bidirectional helicase activity. Unwinds dsDNA until it encounters a Chi (crossover hotspot instigator) sequence from the 3' direction. Cuts ssDNA a few nucleotides 3' to the Chi site. The properties and activities of the enzyme are changed at Chi. The Chi-altered holoenzyme produces a long 3'-ssDNA overhang and facilitates RecA-binding to the ssDNA for homologous DNA recombination and repair. Holoenzyme degrades any linearized DNA that is unable to undergo homologous recombination. In the holoenzyme this subunit recognizes the wild-type Chi sequence, and when added to isolated RecB increases its ATP-dependent helicase processivity.</text>
</comment>